<dbReference type="InterPro" id="IPR041677">
    <property type="entry name" value="DNA2/NAM7_AAA_11"/>
</dbReference>
<dbReference type="PANTHER" id="PTHR43788">
    <property type="entry name" value="DNA2/NAM7 HELICASE FAMILY MEMBER"/>
    <property type="match status" value="1"/>
</dbReference>
<dbReference type="InterPro" id="IPR050534">
    <property type="entry name" value="Coronavir_polyprotein_1ab"/>
</dbReference>
<dbReference type="FunFam" id="2.40.50.690:FF:000026">
    <property type="entry name" value="RNB-like protein"/>
    <property type="match status" value="1"/>
</dbReference>
<feature type="region of interest" description="Disordered" evidence="7">
    <location>
        <begin position="1365"/>
        <end position="1384"/>
    </location>
</feature>
<reference evidence="10" key="1">
    <citation type="submission" date="2022-01" db="EMBL/GenBank/DDBJ databases">
        <authorList>
            <person name="Braso-Vives M."/>
        </authorList>
    </citation>
    <scope>NUCLEOTIDE SEQUENCE</scope>
</reference>
<gene>
    <name evidence="10" type="primary">HELZ</name>
    <name evidence="10" type="ORF">BLAG_LOCUS7106</name>
</gene>
<dbReference type="InterPro" id="IPR012340">
    <property type="entry name" value="NA-bd_OB-fold"/>
</dbReference>
<feature type="compositionally biased region" description="Acidic residues" evidence="7">
    <location>
        <begin position="2454"/>
        <end position="2464"/>
    </location>
</feature>
<dbReference type="Gene3D" id="2.40.50.690">
    <property type="match status" value="1"/>
</dbReference>
<dbReference type="GO" id="GO:0043139">
    <property type="term" value="F:5'-3' DNA helicase activity"/>
    <property type="evidence" value="ECO:0007669"/>
    <property type="project" value="TreeGrafter"/>
</dbReference>
<dbReference type="EMBL" id="OV696699">
    <property type="protein sequence ID" value="CAH1244473.1"/>
    <property type="molecule type" value="Genomic_DNA"/>
</dbReference>
<dbReference type="InterPro" id="IPR056787">
    <property type="entry name" value="OB_HELZ2"/>
</dbReference>
<dbReference type="Pfam" id="PF13086">
    <property type="entry name" value="AAA_11"/>
    <property type="match status" value="3"/>
</dbReference>
<dbReference type="Pfam" id="PF25049">
    <property type="entry name" value="OB_HELZ2"/>
    <property type="match status" value="1"/>
</dbReference>
<feature type="compositionally biased region" description="Basic residues" evidence="7">
    <location>
        <begin position="72"/>
        <end position="86"/>
    </location>
</feature>
<feature type="compositionally biased region" description="Basic and acidic residues" evidence="7">
    <location>
        <begin position="1322"/>
        <end position="1334"/>
    </location>
</feature>
<feature type="compositionally biased region" description="Polar residues" evidence="7">
    <location>
        <begin position="2433"/>
        <end position="2448"/>
    </location>
</feature>
<protein>
    <submittedName>
        <fullName evidence="10">HELZ protein</fullName>
    </submittedName>
</protein>
<dbReference type="InterPro" id="IPR041679">
    <property type="entry name" value="DNA2/NAM7-like_C"/>
</dbReference>
<feature type="region of interest" description="Disordered" evidence="7">
    <location>
        <begin position="1289"/>
        <end position="1360"/>
    </location>
</feature>
<keyword evidence="4" id="KW-0347">Helicase</keyword>
<dbReference type="InterPro" id="IPR001900">
    <property type="entry name" value="RNase_II/R"/>
</dbReference>
<keyword evidence="5" id="KW-0067">ATP-binding</keyword>
<keyword evidence="11" id="KW-1185">Reference proteome</keyword>
<evidence type="ECO:0000256" key="3">
    <source>
        <dbReference type="ARBA" id="ARBA00022801"/>
    </source>
</evidence>
<dbReference type="OrthoDB" id="2285229at2759"/>
<organism evidence="10 11">
    <name type="scientific">Branchiostoma lanceolatum</name>
    <name type="common">Common lancelet</name>
    <name type="synonym">Amphioxus lanceolatum</name>
    <dbReference type="NCBI Taxonomy" id="7740"/>
    <lineage>
        <taxon>Eukaryota</taxon>
        <taxon>Metazoa</taxon>
        <taxon>Chordata</taxon>
        <taxon>Cephalochordata</taxon>
        <taxon>Leptocardii</taxon>
        <taxon>Amphioxiformes</taxon>
        <taxon>Branchiostomatidae</taxon>
        <taxon>Branchiostoma</taxon>
    </lineage>
</organism>
<dbReference type="Pfam" id="PF13087">
    <property type="entry name" value="AAA_12"/>
    <property type="match status" value="2"/>
</dbReference>
<dbReference type="Pfam" id="PF12874">
    <property type="entry name" value="zf-met"/>
    <property type="match status" value="1"/>
</dbReference>
<feature type="compositionally biased region" description="Basic and acidic residues" evidence="7">
    <location>
        <begin position="1291"/>
        <end position="1310"/>
    </location>
</feature>
<feature type="region of interest" description="Disordered" evidence="7">
    <location>
        <begin position="2636"/>
        <end position="2677"/>
    </location>
</feature>
<dbReference type="InterPro" id="IPR027417">
    <property type="entry name" value="P-loop_NTPase"/>
</dbReference>
<feature type="compositionally biased region" description="Basic and acidic residues" evidence="7">
    <location>
        <begin position="91"/>
        <end position="115"/>
    </location>
</feature>
<dbReference type="Gene3D" id="3.30.160.60">
    <property type="entry name" value="Classic Zinc Finger"/>
    <property type="match status" value="1"/>
</dbReference>
<dbReference type="Pfam" id="PF00773">
    <property type="entry name" value="RNB"/>
    <property type="match status" value="1"/>
</dbReference>
<accession>A0A8K0EAT7</accession>
<feature type="compositionally biased region" description="Basic and acidic residues" evidence="7">
    <location>
        <begin position="1486"/>
        <end position="1495"/>
    </location>
</feature>
<dbReference type="SUPFAM" id="SSF57667">
    <property type="entry name" value="beta-beta-alpha zinc fingers"/>
    <property type="match status" value="1"/>
</dbReference>
<evidence type="ECO:0000259" key="9">
    <source>
        <dbReference type="SMART" id="SM00955"/>
    </source>
</evidence>
<feature type="coiled-coil region" evidence="6">
    <location>
        <begin position="357"/>
        <end position="384"/>
    </location>
</feature>
<feature type="domain" description="RNB" evidence="9">
    <location>
        <begin position="1876"/>
        <end position="2249"/>
    </location>
</feature>
<feature type="compositionally biased region" description="Acidic residues" evidence="7">
    <location>
        <begin position="2643"/>
        <end position="2658"/>
    </location>
</feature>
<dbReference type="Gene3D" id="3.40.50.300">
    <property type="entry name" value="P-loop containing nucleotide triphosphate hydrolases"/>
    <property type="match status" value="4"/>
</dbReference>
<evidence type="ECO:0000313" key="11">
    <source>
        <dbReference type="Proteomes" id="UP000838412"/>
    </source>
</evidence>
<dbReference type="FunFam" id="3.40.50.300:FF:000419">
    <property type="entry name" value="Probable helicase with zinc finger domain"/>
    <property type="match status" value="1"/>
</dbReference>
<dbReference type="GO" id="GO:0003723">
    <property type="term" value="F:RNA binding"/>
    <property type="evidence" value="ECO:0007669"/>
    <property type="project" value="InterPro"/>
</dbReference>
<name>A0A8K0EAT7_BRALA</name>
<dbReference type="GO" id="GO:0008270">
    <property type="term" value="F:zinc ion binding"/>
    <property type="evidence" value="ECO:0007669"/>
    <property type="project" value="InterPro"/>
</dbReference>
<dbReference type="PROSITE" id="PS01175">
    <property type="entry name" value="RIBONUCLEASE_II"/>
    <property type="match status" value="1"/>
</dbReference>
<proteinExistence type="inferred from homology"/>
<dbReference type="InterPro" id="IPR013087">
    <property type="entry name" value="Znf_C2H2_type"/>
</dbReference>
<dbReference type="FunFam" id="3.40.50.300:FF:001313">
    <property type="entry name" value="Helicase with zinc finger domain 2"/>
    <property type="match status" value="1"/>
</dbReference>
<evidence type="ECO:0000256" key="1">
    <source>
        <dbReference type="ARBA" id="ARBA00007913"/>
    </source>
</evidence>
<feature type="compositionally biased region" description="Basic and acidic residues" evidence="7">
    <location>
        <begin position="1550"/>
        <end position="1580"/>
    </location>
</feature>
<feature type="region of interest" description="Disordered" evidence="7">
    <location>
        <begin position="1530"/>
        <end position="1585"/>
    </location>
</feature>
<dbReference type="SMART" id="SM00955">
    <property type="entry name" value="RNB"/>
    <property type="match status" value="1"/>
</dbReference>
<feature type="region of interest" description="Disordered" evidence="7">
    <location>
        <begin position="61"/>
        <end position="160"/>
    </location>
</feature>
<dbReference type="GO" id="GO:0005524">
    <property type="term" value="F:ATP binding"/>
    <property type="evidence" value="ECO:0007669"/>
    <property type="project" value="UniProtKB-KW"/>
</dbReference>
<dbReference type="PANTHER" id="PTHR43788:SF16">
    <property type="entry name" value="HELICASE WITH ZINC FINGER 2"/>
    <property type="match status" value="1"/>
</dbReference>
<dbReference type="Proteomes" id="UP000838412">
    <property type="component" value="Chromosome 14"/>
</dbReference>
<feature type="domain" description="U1-type" evidence="8">
    <location>
        <begin position="285"/>
        <end position="319"/>
    </location>
</feature>
<comment type="similarity">
    <text evidence="1">Belongs to the DNA2/NAM7 helicase family.</text>
</comment>
<dbReference type="InterPro" id="IPR022966">
    <property type="entry name" value="RNase_II/R_CS"/>
</dbReference>
<evidence type="ECO:0000256" key="7">
    <source>
        <dbReference type="SAM" id="MobiDB-lite"/>
    </source>
</evidence>
<evidence type="ECO:0000256" key="5">
    <source>
        <dbReference type="ARBA" id="ARBA00022840"/>
    </source>
</evidence>
<evidence type="ECO:0000256" key="4">
    <source>
        <dbReference type="ARBA" id="ARBA00022806"/>
    </source>
</evidence>
<evidence type="ECO:0000256" key="6">
    <source>
        <dbReference type="SAM" id="Coils"/>
    </source>
</evidence>
<sequence length="3279" mass="371723">MGEREAALSGFEAALGIVNHFPNKPRSAVDIYWLRAQYCFDMAKELADNFIEEEEKERAKKKKIVCGATTKPKLKGKKKKKTRQVHTARTGNRDVTNDAEPEKHAEDLDVSKDSSDSCSSDSGHQEDKEEEDQDEVANWTTVRKHRPIPTHNRFNAPPAAGSAHIAVAGQKTFAARPKVKAAASHKHPGEYPPLMMRRPLQQQSSTQRVQPYKSPIQTATRPKTHFKPRRYDESTKVQPTGITLQDFFIMKKTPICKEAKGAEAPPTKRMTFSRYHEDIKAGTTTVRDHCDYCQLQCNSQQQLRNHYQGKKHRAKLLSDDSDQMWQQRRPPPGVPAGQYKMCPNRFRRCIHGVRCTYAHTEEELKEWQQRYEIRKQKLKAAQTSGRYGHTFAETLAEDYTKAKDKTKVLSATVQHASISVEPEHTSVMFPERAREYRWTLKLQAQLQVKRVAFTEGSCSQFKIKAVNSTSGQPLDGLLSEDGQEWISHGAQQLINTDFTVQITFSSNQYGSFHQAAVFDFGQRPFLFCPFHVDVAMETDLASLTELRSKFTLLGTSWEHQGKVVHYIDGTGTDDDVDEELRVKYQLPQDPQKLVNLKISTEDMLNKFSYRKCQHQLLFIEEAEQSEHIRRLTLETAGIVSNKMERVYMDSTQEEYALDGELYIKIDLNEALSEDTPQGYLLTRSLSPKAHIIIHTERVDQDAFEVWVELKTKNSIWLRIPSPVCQHFDLDQDTKVNMEVQFKLDRGPMLFRHYAVDAIKDLTLVFPDNPNVSKRFWKNFRKQSLSPPHFLNDKQTEAFSKIAAPTEIQIPTVLLIGPFGTGKTHTIAAAASAAAQQHGARILICTHSNSAADLYIRNFLKKDDIPAKFISSIAQTDLYFFTLQEDPTSLLRIYYKKRKKTTVPEDVLKHCIMNEDGTFRYPTKKEVAAAKIVITTLSLSLVLKREVGLQPGFFTHIMVDEAAQALECEAITPLSLATAKTRVVLAGDHMQLSPKVFSSFARGKGFHQSLLERLFYHYQTMTNDDLHPCITLLHENYRCHNDILKFPSKVFYGGKLICRSEAEKHPDPKFFPLQFFAVAHGQDSAENTSTSFYNDAEVWEVADRVEAVWNSWPETKWGEKSRKSMAQIGVVTPYQDQVNRIRLALRRKGLAGVTVETVTNVQGKEYRALFLSTVRTRATCCDEHLNPPQETHKEEISDFGFLSDPKLLNTAITRAKSFVGVVGDPVSLCSVGSCSKIWFEYIEDCSRNGGLHRTSVGEIKEHLNMLEMEAPSLSVASVLRPEAPIFLPRGVQKPDLEAQRSQKKQQEESRNPFKLSPSAGGGESKKSSPIKDHKLTCPISKSEASSPTALRLPRPASSQISLQHHPGEAMSQGMGRQSQASGKLKPDLISSAIQRQISKAESNVGDDLNSSSSSDSDDVIDIQTHGERTQDTIDPIATPYLAGQTTPDISGKENSVVKPVDGFQPPSEPSNMNEAMPRHRHGATDSTDSKTTRTPALDHAKTEYMKQAEATKRSTTSKFVDEQDKIVKELQKQVRKAEDPNYVQDREYEEEYPKPRETLGADEPKRPYVPDSKSSHGEQKGRVKSTPLFKLGTSLSSTSDRTALSIEGYSARYTYAEYDEEAERLRGGKLKYQKHFDENTLYELLIKHPDKYVKCRIQMSKAMSGQGHGVMEDPAEEDIQLCSTKRLNRAFDGDEVVVELDTEQNDDSSTGDIAKKEQAGRAGSVIGVMRTAVPREELQFVCYVDDHDPNVLIPVQKGAPKFQNVVPQDIKGPIDFIQLYSLTDDGTLKSKKRVPHHRVSKRRGLFVTRFLKWEPHFVYPLGAATRLIEAGDSEGHAVNVLMADHMIQESFTQQVLDHIDQMFPKDLAANDSYPKRRKDLTDLVAVTIDPPGARDLDDALSVCQLKNGKYEVSIHIADVSNFIKKGDPVDREALARGTSYYPHTAAKEMVPMLPPQLCTNLLSLIPTGEKYAITVCVEIDEKSGNISKRRFFPSKIRLKVQLTYQQAQSILNGEKVTREGFDRDVVLSIQRLGRISKILRTERLRELAFLRNDVDEDMACSDAHYLVEEFMILANSFVAEHVMEHFPYCTLLRRQLPPKDHRMIEWKETHGDTAEESLLLSREMDRYMYMYNALGRINDTEGSDGQHLRVIIIREIIWTEISQAAEDGDIQKLQMLVLFDDNHPQLAVAKGHYRRIQSRAVYVSSGQYQDHPEMHGHFSLNIPAYTHFTSPIRRYADIVVHRLLVAAMTGSTCPYEQEEMEELCAHLTQKAWNSKAFDKRVSLIKMAFEIQKKPIVQQPFIESIDGRRIHLNFPDCPDIPASNRTISMAHLQPDQQPTWIEGTVTVTFVWRPRIYDLSRFNPESYSSNRSLLPDDNAVKICTYTKRLSSSTWKAMVDAIRENDLGTLQQVVQHANQMEVHNDSEQQRLLEISRAETSTATGNLQRQRTQGVKEDHEDELLAEEEGNATGGSDKRGGEKSAAGDLRRYNKTFEVTYSPYDVIQVQLTTEMYRGLLTPTIQLLKLTPAVDICLEHRRDPVGVFATRTGEMASKESYDSLKQYVQLWRPVVEMEAANSSNKDEKEVTIMGIKIQWRKKRDKIHGMFQIPGQFARACCFLIRPGDQLCVRYANLDSTSDVINTRESEDSSTEESDDTFSEDSFESAYSAVEEPSEDAITNKDKEGPTWVAHCIVHEVTPRPVRFKERVDKYKITVRLHHHSADIPRCLLEPAFGARRSCTVEHIQVPVPIRRMRGAVEGLVDKSKESAILEEICINQHPERLQMTDPDLKSRSKDDYLGTLDQGSVHLNDYQKAAIQRALCCPFYVIQGPPGTGKTKVTGAHLAYKMAKRNRNARSGDVVMYCGPSNKSVDVVAEQLMDSGLKIMRVYSKRIETDDYPIPNYPRVSSLKKTSNEKLRNITLHHKIRQPGTQNAQQLREMEETFRRKQLAREPITDAEVDTYMELIDKASVEMIKGVEVLLCTCNMAGDRKITSAPVKQCIIDEAGMCMEPESLIPISNLPLEQVVLIGDHQQLQPIVSQPDARDLGLGVSLFERHAKKAYMLQIQYRMHEKICEFPSIKFYENKLETADSVKRRRPDMVPASFWPSRGNPVVFCHVEGVEEALPVASAEGGVMSQSNQQEVQKVVQIVSDLVVRYQVKTTRITVLSPYRAQMHQITESLKERKLDSVTVRTIVDSQGSEWDYVVLSTVRSLPQAEIPAQPSRRWMTDQLGFLTDDHQINVGLTRARRGFIIVGNKNLLQTHSTWSHLVKFYEKRGYLVDATEFP</sequence>
<keyword evidence="3" id="KW-0378">Hydrolase</keyword>
<feature type="region of interest" description="Disordered" evidence="7">
    <location>
        <begin position="2433"/>
        <end position="2480"/>
    </location>
</feature>
<dbReference type="InterPro" id="IPR047187">
    <property type="entry name" value="SF1_C_Upf1"/>
</dbReference>
<dbReference type="InterPro" id="IPR003604">
    <property type="entry name" value="Matrin/U1-like-C_Znf_C2H2"/>
</dbReference>
<feature type="region of interest" description="Disordered" evidence="7">
    <location>
        <begin position="1443"/>
        <end position="1495"/>
    </location>
</feature>
<evidence type="ECO:0000313" key="10">
    <source>
        <dbReference type="EMBL" id="CAH1244473.1"/>
    </source>
</evidence>
<evidence type="ECO:0000256" key="2">
    <source>
        <dbReference type="ARBA" id="ARBA00022741"/>
    </source>
</evidence>
<evidence type="ECO:0000259" key="8">
    <source>
        <dbReference type="SMART" id="SM00451"/>
    </source>
</evidence>
<feature type="region of interest" description="Disordered" evidence="7">
    <location>
        <begin position="315"/>
        <end position="338"/>
    </location>
</feature>
<dbReference type="SMART" id="SM00451">
    <property type="entry name" value="ZnF_U1"/>
    <property type="match status" value="1"/>
</dbReference>
<dbReference type="GO" id="GO:0000175">
    <property type="term" value="F:3'-5'-RNA exonuclease activity"/>
    <property type="evidence" value="ECO:0007669"/>
    <property type="project" value="UniProtKB-ARBA"/>
</dbReference>
<dbReference type="SUPFAM" id="SSF52540">
    <property type="entry name" value="P-loop containing nucleoside triphosphate hydrolases"/>
    <property type="match status" value="2"/>
</dbReference>
<keyword evidence="6" id="KW-0175">Coiled coil</keyword>
<dbReference type="CDD" id="cd18808">
    <property type="entry name" value="SF1_C_Upf1"/>
    <property type="match status" value="2"/>
</dbReference>
<dbReference type="SUPFAM" id="SSF50249">
    <property type="entry name" value="Nucleic acid-binding proteins"/>
    <property type="match status" value="2"/>
</dbReference>
<dbReference type="InterPro" id="IPR036236">
    <property type="entry name" value="Znf_C2H2_sf"/>
</dbReference>
<keyword evidence="2" id="KW-0547">Nucleotide-binding</keyword>